<accession>A0A8T9CCB9</accession>
<dbReference type="OrthoDB" id="48317at2759"/>
<dbReference type="InterPro" id="IPR011032">
    <property type="entry name" value="GroES-like_sf"/>
</dbReference>
<dbReference type="Proteomes" id="UP000469558">
    <property type="component" value="Unassembled WGS sequence"/>
</dbReference>
<dbReference type="InterPro" id="IPR013154">
    <property type="entry name" value="ADH-like_N"/>
</dbReference>
<dbReference type="PANTHER" id="PTHR45348">
    <property type="entry name" value="HYPOTHETICAL OXIDOREDUCTASE (EUROFUNG)"/>
    <property type="match status" value="1"/>
</dbReference>
<keyword evidence="2" id="KW-0560">Oxidoreductase</keyword>
<evidence type="ECO:0000313" key="4">
    <source>
        <dbReference type="EMBL" id="TVY82822.1"/>
    </source>
</evidence>
<dbReference type="PANTHER" id="PTHR45348:SF2">
    <property type="entry name" value="ZINC-TYPE ALCOHOL DEHYDROGENASE-LIKE PROTEIN C2E1P3.01"/>
    <property type="match status" value="1"/>
</dbReference>
<evidence type="ECO:0000256" key="2">
    <source>
        <dbReference type="ARBA" id="ARBA00023002"/>
    </source>
</evidence>
<comment type="similarity">
    <text evidence="1">Belongs to the zinc-containing alcohol dehydrogenase family.</text>
</comment>
<name>A0A8T9CCB9_9HELO</name>
<dbReference type="SUPFAM" id="SSF51735">
    <property type="entry name" value="NAD(P)-binding Rossmann-fold domains"/>
    <property type="match status" value="1"/>
</dbReference>
<dbReference type="EMBL" id="QGMK01000271">
    <property type="protein sequence ID" value="TVY82822.1"/>
    <property type="molecule type" value="Genomic_DNA"/>
</dbReference>
<feature type="domain" description="Alcohol dehydrogenase-like N-terminal" evidence="3">
    <location>
        <begin position="26"/>
        <end position="116"/>
    </location>
</feature>
<sequence length="341" mass="36201">MANLAAIIPAAKARLEVHRVDIYTPGPHELLLKNEVIAFNLVEAKIAKLGAIPLQYPAILGSTLAGTVEAVGPQVKGFQVGDRVAFLKKFGVAGNQYGAYQRYVLIDSVMASKIPDGVDSAVPASLMMNLVSVVGLFSGRLGLERPRFDDPAPAKAVNVLVYGGSSSFGGLSVQYLSQAGYAVTTTSSPQQHGFVSKLGATTVIDHTLEPEALIDELVAAGPYKIVVDTISLPNTIAVTSRVLAAQGGGSLYAMQPAFGPESLPDGVKRVFEAWPNSLYEEKNHDLREWVLQTYLPDGISLGAITSLPIEKVSGGLNGINTALDRIHKGTGRVRLITDPWE</sequence>
<reference evidence="4 5" key="1">
    <citation type="submission" date="2018-05" db="EMBL/GenBank/DDBJ databases">
        <title>Genome sequencing and assembly of the regulated plant pathogen Lachnellula willkommii and related sister species for the development of diagnostic species identification markers.</title>
        <authorList>
            <person name="Giroux E."/>
            <person name="Bilodeau G."/>
        </authorList>
    </citation>
    <scope>NUCLEOTIDE SEQUENCE [LARGE SCALE GENOMIC DNA]</scope>
    <source>
        <strain evidence="4 5">CBS 268.59</strain>
    </source>
</reference>
<dbReference type="SUPFAM" id="SSF50129">
    <property type="entry name" value="GroES-like"/>
    <property type="match status" value="1"/>
</dbReference>
<keyword evidence="5" id="KW-1185">Reference proteome</keyword>
<dbReference type="Gene3D" id="3.40.50.720">
    <property type="entry name" value="NAD(P)-binding Rossmann-like Domain"/>
    <property type="match status" value="1"/>
</dbReference>
<comment type="caution">
    <text evidence="4">The sequence shown here is derived from an EMBL/GenBank/DDBJ whole genome shotgun (WGS) entry which is preliminary data.</text>
</comment>
<dbReference type="Gene3D" id="3.90.180.10">
    <property type="entry name" value="Medium-chain alcohol dehydrogenases, catalytic domain"/>
    <property type="match status" value="1"/>
</dbReference>
<gene>
    <name evidence="4" type="primary">orsE_1</name>
    <name evidence="4" type="ORF">LSUE1_G002918</name>
</gene>
<dbReference type="CDD" id="cd08249">
    <property type="entry name" value="enoyl_reductase_like"/>
    <property type="match status" value="1"/>
</dbReference>
<dbReference type="InterPro" id="IPR036291">
    <property type="entry name" value="NAD(P)-bd_dom_sf"/>
</dbReference>
<dbReference type="AlphaFoldDB" id="A0A8T9CCB9"/>
<organism evidence="4 5">
    <name type="scientific">Lachnellula suecica</name>
    <dbReference type="NCBI Taxonomy" id="602035"/>
    <lineage>
        <taxon>Eukaryota</taxon>
        <taxon>Fungi</taxon>
        <taxon>Dikarya</taxon>
        <taxon>Ascomycota</taxon>
        <taxon>Pezizomycotina</taxon>
        <taxon>Leotiomycetes</taxon>
        <taxon>Helotiales</taxon>
        <taxon>Lachnaceae</taxon>
        <taxon>Lachnellula</taxon>
    </lineage>
</organism>
<dbReference type="GO" id="GO:0016651">
    <property type="term" value="F:oxidoreductase activity, acting on NAD(P)H"/>
    <property type="evidence" value="ECO:0007669"/>
    <property type="project" value="InterPro"/>
</dbReference>
<evidence type="ECO:0000313" key="5">
    <source>
        <dbReference type="Proteomes" id="UP000469558"/>
    </source>
</evidence>
<protein>
    <submittedName>
        <fullName evidence="4">Dehydrogenase orsE</fullName>
    </submittedName>
</protein>
<evidence type="ECO:0000256" key="1">
    <source>
        <dbReference type="ARBA" id="ARBA00008072"/>
    </source>
</evidence>
<evidence type="ECO:0000259" key="3">
    <source>
        <dbReference type="Pfam" id="PF08240"/>
    </source>
</evidence>
<proteinExistence type="inferred from homology"/>
<dbReference type="InterPro" id="IPR047122">
    <property type="entry name" value="Trans-enoyl_RdTase-like"/>
</dbReference>
<dbReference type="Pfam" id="PF08240">
    <property type="entry name" value="ADH_N"/>
    <property type="match status" value="1"/>
</dbReference>